<name>A0A1G5K7R2_9FIRM</name>
<dbReference type="InterPro" id="IPR028082">
    <property type="entry name" value="Peripla_BP_I"/>
</dbReference>
<dbReference type="InterPro" id="IPR046335">
    <property type="entry name" value="LacI/GalR-like_sensor"/>
</dbReference>
<reference evidence="5 6" key="1">
    <citation type="submission" date="2016-10" db="EMBL/GenBank/DDBJ databases">
        <authorList>
            <person name="de Groot N.N."/>
        </authorList>
    </citation>
    <scope>NUCLEOTIDE SEQUENCE [LARGE SCALE GENOMIC DNA]</scope>
    <source>
        <strain evidence="5 6">DSM 18978</strain>
    </source>
</reference>
<evidence type="ECO:0000259" key="4">
    <source>
        <dbReference type="PROSITE" id="PS50932"/>
    </source>
</evidence>
<dbReference type="CDD" id="cd06267">
    <property type="entry name" value="PBP1_LacI_sugar_binding-like"/>
    <property type="match status" value="1"/>
</dbReference>
<dbReference type="CDD" id="cd01392">
    <property type="entry name" value="HTH_LacI"/>
    <property type="match status" value="1"/>
</dbReference>
<dbReference type="AlphaFoldDB" id="A0A1G5K7R2"/>
<proteinExistence type="predicted"/>
<keyword evidence="3" id="KW-0804">Transcription</keyword>
<dbReference type="Gene3D" id="1.10.260.40">
    <property type="entry name" value="lambda repressor-like DNA-binding domains"/>
    <property type="match status" value="1"/>
</dbReference>
<keyword evidence="1" id="KW-0805">Transcription regulation</keyword>
<dbReference type="GO" id="GO:0003700">
    <property type="term" value="F:DNA-binding transcription factor activity"/>
    <property type="evidence" value="ECO:0007669"/>
    <property type="project" value="TreeGrafter"/>
</dbReference>
<dbReference type="STRING" id="1120976.SAMN03080606_03292"/>
<dbReference type="SUPFAM" id="SSF47413">
    <property type="entry name" value="lambda repressor-like DNA-binding domains"/>
    <property type="match status" value="1"/>
</dbReference>
<evidence type="ECO:0000256" key="1">
    <source>
        <dbReference type="ARBA" id="ARBA00023015"/>
    </source>
</evidence>
<dbReference type="OrthoDB" id="9784962at2"/>
<organism evidence="5 6">
    <name type="scientific">Alkaliphilus peptidifermentans DSM 18978</name>
    <dbReference type="NCBI Taxonomy" id="1120976"/>
    <lineage>
        <taxon>Bacteria</taxon>
        <taxon>Bacillati</taxon>
        <taxon>Bacillota</taxon>
        <taxon>Clostridia</taxon>
        <taxon>Peptostreptococcales</taxon>
        <taxon>Natronincolaceae</taxon>
        <taxon>Alkaliphilus</taxon>
    </lineage>
</organism>
<dbReference type="PANTHER" id="PTHR30146">
    <property type="entry name" value="LACI-RELATED TRANSCRIPTIONAL REPRESSOR"/>
    <property type="match status" value="1"/>
</dbReference>
<dbReference type="SMART" id="SM00354">
    <property type="entry name" value="HTH_LACI"/>
    <property type="match status" value="1"/>
</dbReference>
<accession>A0A1G5K7R2</accession>
<keyword evidence="2" id="KW-0238">DNA-binding</keyword>
<dbReference type="InterPro" id="IPR010982">
    <property type="entry name" value="Lambda_DNA-bd_dom_sf"/>
</dbReference>
<dbReference type="GO" id="GO:0000976">
    <property type="term" value="F:transcription cis-regulatory region binding"/>
    <property type="evidence" value="ECO:0007669"/>
    <property type="project" value="TreeGrafter"/>
</dbReference>
<evidence type="ECO:0000256" key="3">
    <source>
        <dbReference type="ARBA" id="ARBA00023163"/>
    </source>
</evidence>
<dbReference type="PANTHER" id="PTHR30146:SF154">
    <property type="entry name" value="TRANSCRIPTION REGULATOR, MEMBER OF GALR FAMILY"/>
    <property type="match status" value="1"/>
</dbReference>
<dbReference type="Pfam" id="PF13377">
    <property type="entry name" value="Peripla_BP_3"/>
    <property type="match status" value="1"/>
</dbReference>
<dbReference type="SUPFAM" id="SSF53822">
    <property type="entry name" value="Periplasmic binding protein-like I"/>
    <property type="match status" value="1"/>
</dbReference>
<sequence length="343" mass="37699">MDKKPTIKTIAKLAGVSHVTVSKALRDYPDISLATKEKIKTIASEIGYIPNAFARNLSSNVSSSIGMIVPSIGADTIYNEVFTTISAESSKHGLSVVLGSCNRSIELEKSFCRIMCENRVGALVITSVSSDVSHIKEICKDTVPLIFIGGKTGAEEENCIVNDYFYSGKLAVEHFVGLGHKDIALFVYSPTNKTITQKIQGFEASMKYFGLVPRVYWKGDNTDTFNAGKILTEELIAEKKLPSAIWCASDLMALGVLDTLKAYNILVPRDVSLMGHDDMFIGRMPFISLTTIGMPKKEIGVKTVEIALSLMNEPIKNKTHKYVFKPHLIIRNSTDICSKFNSL</sequence>
<dbReference type="Proteomes" id="UP000198636">
    <property type="component" value="Unassembled WGS sequence"/>
</dbReference>
<dbReference type="RefSeq" id="WP_091545691.1">
    <property type="nucleotide sequence ID" value="NZ_FMUS01000024.1"/>
</dbReference>
<dbReference type="Gene3D" id="3.40.50.2300">
    <property type="match status" value="2"/>
</dbReference>
<evidence type="ECO:0000313" key="6">
    <source>
        <dbReference type="Proteomes" id="UP000198636"/>
    </source>
</evidence>
<dbReference type="EMBL" id="FMUS01000024">
    <property type="protein sequence ID" value="SCY96645.1"/>
    <property type="molecule type" value="Genomic_DNA"/>
</dbReference>
<dbReference type="PROSITE" id="PS50932">
    <property type="entry name" value="HTH_LACI_2"/>
    <property type="match status" value="1"/>
</dbReference>
<dbReference type="Pfam" id="PF00356">
    <property type="entry name" value="LacI"/>
    <property type="match status" value="1"/>
</dbReference>
<evidence type="ECO:0000256" key="2">
    <source>
        <dbReference type="ARBA" id="ARBA00023125"/>
    </source>
</evidence>
<evidence type="ECO:0000313" key="5">
    <source>
        <dbReference type="EMBL" id="SCY96645.1"/>
    </source>
</evidence>
<feature type="domain" description="HTH lacI-type" evidence="4">
    <location>
        <begin position="5"/>
        <end position="59"/>
    </location>
</feature>
<keyword evidence="6" id="KW-1185">Reference proteome</keyword>
<dbReference type="InterPro" id="IPR000843">
    <property type="entry name" value="HTH_LacI"/>
</dbReference>
<protein>
    <submittedName>
        <fullName evidence="5">Transcriptional regulator, LacI family</fullName>
    </submittedName>
</protein>
<gene>
    <name evidence="5" type="ORF">SAMN03080606_03292</name>
</gene>